<name>A0A9X9PRF9_BLUGR</name>
<gene>
    <name evidence="1" type="ORF">BGT96224V316_LOCUS1494</name>
</gene>
<dbReference type="EMBL" id="LR026985">
    <property type="protein sequence ID" value="VCU40253.1"/>
    <property type="molecule type" value="Genomic_DNA"/>
</dbReference>
<evidence type="ECO:0000313" key="2">
    <source>
        <dbReference type="Proteomes" id="UP000324639"/>
    </source>
</evidence>
<dbReference type="Proteomes" id="UP000324639">
    <property type="component" value="Chromosome Bgt_-02"/>
</dbReference>
<reference evidence="1 2" key="1">
    <citation type="submission" date="2018-08" db="EMBL/GenBank/DDBJ databases">
        <authorList>
            <person name="Muller C M."/>
        </authorList>
    </citation>
    <scope>NUCLEOTIDE SEQUENCE [LARGE SCALE GENOMIC DNA]</scope>
</reference>
<organism evidence="1 2">
    <name type="scientific">Blumeria graminis f. sp. tritici</name>
    <dbReference type="NCBI Taxonomy" id="62690"/>
    <lineage>
        <taxon>Eukaryota</taxon>
        <taxon>Fungi</taxon>
        <taxon>Dikarya</taxon>
        <taxon>Ascomycota</taxon>
        <taxon>Pezizomycotina</taxon>
        <taxon>Leotiomycetes</taxon>
        <taxon>Erysiphales</taxon>
        <taxon>Erysiphaceae</taxon>
        <taxon>Blumeria</taxon>
    </lineage>
</organism>
<sequence length="43" mass="5074">MSQVSDLLAYHSENSIEDILQSFRCTFRKRSYKRGKNSIATYE</sequence>
<dbReference type="AlphaFoldDB" id="A0A9X9PRF9"/>
<keyword evidence="2" id="KW-1185">Reference proteome</keyword>
<proteinExistence type="predicted"/>
<accession>A0A9X9PRF9</accession>
<protein>
    <submittedName>
        <fullName evidence="1">Bgt-50369</fullName>
    </submittedName>
</protein>
<evidence type="ECO:0000313" key="1">
    <source>
        <dbReference type="EMBL" id="VCU40253.1"/>
    </source>
</evidence>